<reference evidence="1 2" key="1">
    <citation type="submission" date="2018-08" db="EMBL/GenBank/DDBJ databases">
        <title>A genome reference for cultivated species of the human gut microbiota.</title>
        <authorList>
            <person name="Zou Y."/>
            <person name="Xue W."/>
            <person name="Luo G."/>
        </authorList>
    </citation>
    <scope>NUCLEOTIDE SEQUENCE [LARGE SCALE GENOMIC DNA]</scope>
    <source>
        <strain evidence="1 2">AF31-14AC</strain>
    </source>
</reference>
<name>A0A3E2U0G2_9FIRM</name>
<proteinExistence type="predicted"/>
<sequence>MRAAPSGLRHPASASCLGRHSHLAGRCPNNSSLFPPLAAVVVVAVEKLFFIRNSGKSADFPELLFHRRVCTRAFLHAKKAAAQSVQQPFGLSNPFHSQAGI</sequence>
<evidence type="ECO:0000313" key="2">
    <source>
        <dbReference type="Proteomes" id="UP000260782"/>
    </source>
</evidence>
<protein>
    <submittedName>
        <fullName evidence="1">Uncharacterized protein</fullName>
    </submittedName>
</protein>
<comment type="caution">
    <text evidence="1">The sequence shown here is derived from an EMBL/GenBank/DDBJ whole genome shotgun (WGS) entry which is preliminary data.</text>
</comment>
<dbReference type="Proteomes" id="UP000260782">
    <property type="component" value="Unassembled WGS sequence"/>
</dbReference>
<dbReference type="EMBL" id="QVES01000003">
    <property type="protein sequence ID" value="RGB88408.1"/>
    <property type="molecule type" value="Genomic_DNA"/>
</dbReference>
<dbReference type="AlphaFoldDB" id="A0A3E2U0G2"/>
<accession>A0A3E2U0G2</accession>
<evidence type="ECO:0000313" key="1">
    <source>
        <dbReference type="EMBL" id="RGB88408.1"/>
    </source>
</evidence>
<organism evidence="1 2">
    <name type="scientific">Faecalibacterium prausnitzii</name>
    <dbReference type="NCBI Taxonomy" id="853"/>
    <lineage>
        <taxon>Bacteria</taxon>
        <taxon>Bacillati</taxon>
        <taxon>Bacillota</taxon>
        <taxon>Clostridia</taxon>
        <taxon>Eubacteriales</taxon>
        <taxon>Oscillospiraceae</taxon>
        <taxon>Faecalibacterium</taxon>
    </lineage>
</organism>
<gene>
    <name evidence="1" type="ORF">DWZ25_04275</name>
</gene>